<evidence type="ECO:0000313" key="3">
    <source>
        <dbReference type="Proteomes" id="UP000542776"/>
    </source>
</evidence>
<organism evidence="2 3">
    <name type="scientific">Aureimonas pseudogalii</name>
    <dbReference type="NCBI Taxonomy" id="1744844"/>
    <lineage>
        <taxon>Bacteria</taxon>
        <taxon>Pseudomonadati</taxon>
        <taxon>Pseudomonadota</taxon>
        <taxon>Alphaproteobacteria</taxon>
        <taxon>Hyphomicrobiales</taxon>
        <taxon>Aurantimonadaceae</taxon>
        <taxon>Aureimonas</taxon>
    </lineage>
</organism>
<dbReference type="AlphaFoldDB" id="A0A7W6EA57"/>
<name>A0A7W6EA57_9HYPH</name>
<protein>
    <submittedName>
        <fullName evidence="2">Uncharacterized protein</fullName>
    </submittedName>
</protein>
<proteinExistence type="predicted"/>
<comment type="caution">
    <text evidence="2">The sequence shown here is derived from an EMBL/GenBank/DDBJ whole genome shotgun (WGS) entry which is preliminary data.</text>
</comment>
<feature type="transmembrane region" description="Helical" evidence="1">
    <location>
        <begin position="101"/>
        <end position="120"/>
    </location>
</feature>
<dbReference type="EMBL" id="JACIEK010000002">
    <property type="protein sequence ID" value="MBB3997536.1"/>
    <property type="molecule type" value="Genomic_DNA"/>
</dbReference>
<accession>A0A7W6EA57</accession>
<keyword evidence="1" id="KW-0472">Membrane</keyword>
<evidence type="ECO:0000256" key="1">
    <source>
        <dbReference type="SAM" id="Phobius"/>
    </source>
</evidence>
<feature type="transmembrane region" description="Helical" evidence="1">
    <location>
        <begin position="68"/>
        <end position="89"/>
    </location>
</feature>
<evidence type="ECO:0000313" key="2">
    <source>
        <dbReference type="EMBL" id="MBB3997536.1"/>
    </source>
</evidence>
<reference evidence="2 3" key="1">
    <citation type="submission" date="2020-08" db="EMBL/GenBank/DDBJ databases">
        <title>Genomic Encyclopedia of Type Strains, Phase IV (KMG-IV): sequencing the most valuable type-strain genomes for metagenomic binning, comparative biology and taxonomic classification.</title>
        <authorList>
            <person name="Goeker M."/>
        </authorList>
    </citation>
    <scope>NUCLEOTIDE SEQUENCE [LARGE SCALE GENOMIC DNA]</scope>
    <source>
        <strain evidence="2 3">DSM 102238</strain>
    </source>
</reference>
<keyword evidence="3" id="KW-1185">Reference proteome</keyword>
<keyword evidence="1" id="KW-1133">Transmembrane helix</keyword>
<feature type="transmembrane region" description="Helical" evidence="1">
    <location>
        <begin position="38"/>
        <end position="56"/>
    </location>
</feature>
<gene>
    <name evidence="2" type="ORF">GGR04_001372</name>
</gene>
<sequence>MTSIDLAAVERELAALSRLKFTPAVEARFEAESLPGRIQVGSITLVLAMILFDLYLVTDWVVVPDVFAWMVVARLAVFTPVVLAALWCLRRARRDWQFDALIAGGTVLSVFLPTVVLVFSRTEHALAY</sequence>
<dbReference type="Proteomes" id="UP000542776">
    <property type="component" value="Unassembled WGS sequence"/>
</dbReference>
<keyword evidence="1" id="KW-0812">Transmembrane</keyword>
<dbReference type="RefSeq" id="WP_183199093.1">
    <property type="nucleotide sequence ID" value="NZ_JACIEK010000002.1"/>
</dbReference>